<name>A0A0C3A7L4_9AGAM</name>
<evidence type="ECO:0000313" key="2">
    <source>
        <dbReference type="Proteomes" id="UP000053989"/>
    </source>
</evidence>
<dbReference type="HOGENOM" id="CLU_2279145_0_0_1"/>
<dbReference type="Proteomes" id="UP000053989">
    <property type="component" value="Unassembled WGS sequence"/>
</dbReference>
<organism evidence="1 2">
    <name type="scientific">Scleroderma citrinum Foug A</name>
    <dbReference type="NCBI Taxonomy" id="1036808"/>
    <lineage>
        <taxon>Eukaryota</taxon>
        <taxon>Fungi</taxon>
        <taxon>Dikarya</taxon>
        <taxon>Basidiomycota</taxon>
        <taxon>Agaricomycotina</taxon>
        <taxon>Agaricomycetes</taxon>
        <taxon>Agaricomycetidae</taxon>
        <taxon>Boletales</taxon>
        <taxon>Sclerodermatineae</taxon>
        <taxon>Sclerodermataceae</taxon>
        <taxon>Scleroderma</taxon>
    </lineage>
</organism>
<reference evidence="2" key="2">
    <citation type="submission" date="2015-01" db="EMBL/GenBank/DDBJ databases">
        <title>Evolutionary Origins and Diversification of the Mycorrhizal Mutualists.</title>
        <authorList>
            <consortium name="DOE Joint Genome Institute"/>
            <consortium name="Mycorrhizal Genomics Consortium"/>
            <person name="Kohler A."/>
            <person name="Kuo A."/>
            <person name="Nagy L.G."/>
            <person name="Floudas D."/>
            <person name="Copeland A."/>
            <person name="Barry K.W."/>
            <person name="Cichocki N."/>
            <person name="Veneault-Fourrey C."/>
            <person name="LaButti K."/>
            <person name="Lindquist E.A."/>
            <person name="Lipzen A."/>
            <person name="Lundell T."/>
            <person name="Morin E."/>
            <person name="Murat C."/>
            <person name="Riley R."/>
            <person name="Ohm R."/>
            <person name="Sun H."/>
            <person name="Tunlid A."/>
            <person name="Henrissat B."/>
            <person name="Grigoriev I.V."/>
            <person name="Hibbett D.S."/>
            <person name="Martin F."/>
        </authorList>
    </citation>
    <scope>NUCLEOTIDE SEQUENCE [LARGE SCALE GENOMIC DNA]</scope>
    <source>
        <strain evidence="2">Foug A</strain>
    </source>
</reference>
<sequence length="102" mass="11426">MPQKELTKLLVTHLVRGTRQCRALIGNPGEHGKQMLSRENSDRLESAFRLETRNTVVCSPGKYIKVYPGHDQTLDLGVIRAFTKITVVADEFWTPGAAFGTR</sequence>
<dbReference type="InParanoid" id="A0A0C3A7L4"/>
<reference evidence="1 2" key="1">
    <citation type="submission" date="2014-04" db="EMBL/GenBank/DDBJ databases">
        <authorList>
            <consortium name="DOE Joint Genome Institute"/>
            <person name="Kuo A."/>
            <person name="Kohler A."/>
            <person name="Nagy L.G."/>
            <person name="Floudas D."/>
            <person name="Copeland A."/>
            <person name="Barry K.W."/>
            <person name="Cichocki N."/>
            <person name="Veneault-Fourrey C."/>
            <person name="LaButti K."/>
            <person name="Lindquist E.A."/>
            <person name="Lipzen A."/>
            <person name="Lundell T."/>
            <person name="Morin E."/>
            <person name="Murat C."/>
            <person name="Sun H."/>
            <person name="Tunlid A."/>
            <person name="Henrissat B."/>
            <person name="Grigoriev I.V."/>
            <person name="Hibbett D.S."/>
            <person name="Martin F."/>
            <person name="Nordberg H.P."/>
            <person name="Cantor M.N."/>
            <person name="Hua S.X."/>
        </authorList>
    </citation>
    <scope>NUCLEOTIDE SEQUENCE [LARGE SCALE GENOMIC DNA]</scope>
    <source>
        <strain evidence="1 2">Foug A</strain>
    </source>
</reference>
<dbReference type="EMBL" id="KN822006">
    <property type="protein sequence ID" value="KIM69683.1"/>
    <property type="molecule type" value="Genomic_DNA"/>
</dbReference>
<evidence type="ECO:0000313" key="1">
    <source>
        <dbReference type="EMBL" id="KIM69683.1"/>
    </source>
</evidence>
<gene>
    <name evidence="1" type="ORF">SCLCIDRAFT_1208186</name>
</gene>
<accession>A0A0C3A7L4</accession>
<keyword evidence="2" id="KW-1185">Reference proteome</keyword>
<protein>
    <submittedName>
        <fullName evidence="1">Uncharacterized protein</fullName>
    </submittedName>
</protein>
<proteinExistence type="predicted"/>
<dbReference type="AlphaFoldDB" id="A0A0C3A7L4"/>